<evidence type="ECO:0000256" key="1">
    <source>
        <dbReference type="SAM" id="SignalP"/>
    </source>
</evidence>
<feature type="signal peptide" evidence="1">
    <location>
        <begin position="1"/>
        <end position="24"/>
    </location>
</feature>
<reference evidence="3" key="1">
    <citation type="submission" date="2025-08" db="UniProtKB">
        <authorList>
            <consortium name="RefSeq"/>
        </authorList>
    </citation>
    <scope>IDENTIFICATION</scope>
</reference>
<dbReference type="RefSeq" id="XP_016942625.1">
    <property type="nucleotide sequence ID" value="XM_017087136.4"/>
</dbReference>
<sequence length="346" mass="37642">MLSTRMRLWIVSLLELAVIASTSAKDNGVLNRIETPGEPIYYLKADAGSLVTPNESLKRTNRSLLKWWDDLFPRNHNFCTNNVVYQSSPLASFPAVVNNCNGLHLQDLDPFKQIKLCKKLPELFPSPNPCGKCAGSFGLLPQLQISYAAPQSPSFGGDSFGVSPNEGLVKLNQEYNSPGNGDAGYVAPPAPSFGAPAPPAPIYEDLAPPASAYETSVAPSAPIYNQPTPICRQSEGTTEKSQEYAQTSYAEAKPAQIVYQPIIYVSTPLTSKFTTQVETEDQRYTSPTASSPPISVAETPLPNCQQPLTPPTPSCQTPIRLSLIDQPYRVAPELFEEYNFRLALAS</sequence>
<feature type="chain" id="PRO_5044252069" evidence="1">
    <location>
        <begin position="25"/>
        <end position="346"/>
    </location>
</feature>
<evidence type="ECO:0000313" key="3">
    <source>
        <dbReference type="RefSeq" id="XP_016942625.1"/>
    </source>
</evidence>
<dbReference type="CTD" id="5662"/>
<keyword evidence="1" id="KW-0732">Signal</keyword>
<gene>
    <name evidence="3" type="primary">psd</name>
</gene>
<proteinExistence type="predicted"/>
<keyword evidence="2" id="KW-1185">Reference proteome</keyword>
<dbReference type="GeneID" id="108019315"/>
<name>A0AB39ZT44_DROSZ</name>
<dbReference type="AlphaFoldDB" id="A0AB39ZT44"/>
<organism evidence="2 3">
    <name type="scientific">Drosophila suzukii</name>
    <name type="common">Spotted-wing drosophila fruit fly</name>
    <dbReference type="NCBI Taxonomy" id="28584"/>
    <lineage>
        <taxon>Eukaryota</taxon>
        <taxon>Metazoa</taxon>
        <taxon>Ecdysozoa</taxon>
        <taxon>Arthropoda</taxon>
        <taxon>Hexapoda</taxon>
        <taxon>Insecta</taxon>
        <taxon>Pterygota</taxon>
        <taxon>Neoptera</taxon>
        <taxon>Endopterygota</taxon>
        <taxon>Diptera</taxon>
        <taxon>Brachycera</taxon>
        <taxon>Muscomorpha</taxon>
        <taxon>Ephydroidea</taxon>
        <taxon>Drosophilidae</taxon>
        <taxon>Drosophila</taxon>
        <taxon>Sophophora</taxon>
    </lineage>
</organism>
<evidence type="ECO:0000313" key="2">
    <source>
        <dbReference type="Proteomes" id="UP001652628"/>
    </source>
</evidence>
<dbReference type="Proteomes" id="UP001652628">
    <property type="component" value="Chromosome 2"/>
</dbReference>
<accession>A0AB39ZT44</accession>
<protein>
    <submittedName>
        <fullName evidence="3">Uncharacterized protein psd</fullName>
    </submittedName>
</protein>